<feature type="domain" description="N-acetyltransferase" evidence="2">
    <location>
        <begin position="23"/>
        <end position="109"/>
    </location>
</feature>
<dbReference type="PROSITE" id="PS51186">
    <property type="entry name" value="GNAT"/>
    <property type="match status" value="1"/>
</dbReference>
<sequence length="120" mass="13426">MALPPSDHHPTSNRSAMPQFRVRNNTQLERFEISVDGALAGWAEYQDTASERAFVHTEIQPQYAGHGYATLLVDAGLRTSRAEGFGILPMCPMVRNYVETHPEYVASVPAWARQRMGLPQ</sequence>
<dbReference type="EMBL" id="JAGGMR010000001">
    <property type="protein sequence ID" value="MBP2188400.1"/>
    <property type="molecule type" value="Genomic_DNA"/>
</dbReference>
<reference evidence="3 4" key="1">
    <citation type="submission" date="2021-03" db="EMBL/GenBank/DDBJ databases">
        <title>Sequencing the genomes of 1000 actinobacteria strains.</title>
        <authorList>
            <person name="Klenk H.-P."/>
        </authorList>
    </citation>
    <scope>NUCLEOTIDE SEQUENCE [LARGE SCALE GENOMIC DNA]</scope>
    <source>
        <strain evidence="3 4">DSM 45516</strain>
    </source>
</reference>
<dbReference type="Proteomes" id="UP001519325">
    <property type="component" value="Unassembled WGS sequence"/>
</dbReference>
<dbReference type="InterPro" id="IPR016181">
    <property type="entry name" value="Acyl_CoA_acyltransferase"/>
</dbReference>
<organism evidence="3 4">
    <name type="scientific">Nocardia goodfellowii</name>
    <dbReference type="NCBI Taxonomy" id="882446"/>
    <lineage>
        <taxon>Bacteria</taxon>
        <taxon>Bacillati</taxon>
        <taxon>Actinomycetota</taxon>
        <taxon>Actinomycetes</taxon>
        <taxon>Mycobacteriales</taxon>
        <taxon>Nocardiaceae</taxon>
        <taxon>Nocardia</taxon>
    </lineage>
</organism>
<dbReference type="InterPro" id="IPR045057">
    <property type="entry name" value="Gcn5-rel_NAT"/>
</dbReference>
<dbReference type="PROSITE" id="PS51729">
    <property type="entry name" value="GNAT_YJDJ"/>
    <property type="match status" value="1"/>
</dbReference>
<accession>A0ABS4Q9N5</accession>
<dbReference type="PANTHER" id="PTHR31435:SF10">
    <property type="entry name" value="BSR4717 PROTEIN"/>
    <property type="match status" value="1"/>
</dbReference>
<dbReference type="PANTHER" id="PTHR31435">
    <property type="entry name" value="PROTEIN NATD1"/>
    <property type="match status" value="1"/>
</dbReference>
<dbReference type="RefSeq" id="WP_307869517.1">
    <property type="nucleotide sequence ID" value="NZ_JAGGMR010000001.1"/>
</dbReference>
<proteinExistence type="predicted"/>
<gene>
    <name evidence="3" type="ORF">BJ987_001301</name>
</gene>
<dbReference type="SUPFAM" id="SSF55729">
    <property type="entry name" value="Acyl-CoA N-acyltransferases (Nat)"/>
    <property type="match status" value="1"/>
</dbReference>
<comment type="caution">
    <text evidence="3">The sequence shown here is derived from an EMBL/GenBank/DDBJ whole genome shotgun (WGS) entry which is preliminary data.</text>
</comment>
<keyword evidence="4" id="KW-1185">Reference proteome</keyword>
<evidence type="ECO:0000313" key="3">
    <source>
        <dbReference type="EMBL" id="MBP2188400.1"/>
    </source>
</evidence>
<protein>
    <submittedName>
        <fullName evidence="3">GNAT family acetyltransferase</fullName>
    </submittedName>
</protein>
<evidence type="ECO:0000259" key="2">
    <source>
        <dbReference type="PROSITE" id="PS51729"/>
    </source>
</evidence>
<dbReference type="Pfam" id="PF14542">
    <property type="entry name" value="Acetyltransf_CG"/>
    <property type="match status" value="1"/>
</dbReference>
<dbReference type="InterPro" id="IPR031165">
    <property type="entry name" value="GNAT_YJDJ"/>
</dbReference>
<feature type="domain" description="N-acetyltransferase" evidence="1">
    <location>
        <begin position="1"/>
        <end position="120"/>
    </location>
</feature>
<evidence type="ECO:0000313" key="4">
    <source>
        <dbReference type="Proteomes" id="UP001519325"/>
    </source>
</evidence>
<name>A0ABS4Q9N5_9NOCA</name>
<dbReference type="InterPro" id="IPR000182">
    <property type="entry name" value="GNAT_dom"/>
</dbReference>
<dbReference type="Gene3D" id="3.40.630.30">
    <property type="match status" value="1"/>
</dbReference>
<evidence type="ECO:0000259" key="1">
    <source>
        <dbReference type="PROSITE" id="PS51186"/>
    </source>
</evidence>